<organism evidence="2 3">
    <name type="scientific">Pseudomonas putida</name>
    <name type="common">Arthrobacter siderocapsulatus</name>
    <dbReference type="NCBI Taxonomy" id="303"/>
    <lineage>
        <taxon>Bacteria</taxon>
        <taxon>Pseudomonadati</taxon>
        <taxon>Pseudomonadota</taxon>
        <taxon>Gammaproteobacteria</taxon>
        <taxon>Pseudomonadales</taxon>
        <taxon>Pseudomonadaceae</taxon>
        <taxon>Pseudomonas</taxon>
    </lineage>
</organism>
<feature type="transmembrane region" description="Helical" evidence="1">
    <location>
        <begin position="38"/>
        <end position="58"/>
    </location>
</feature>
<protein>
    <submittedName>
        <fullName evidence="2">Uncharacterized protein</fullName>
    </submittedName>
</protein>
<proteinExistence type="predicted"/>
<dbReference type="RefSeq" id="WP_054899451.1">
    <property type="nucleotide sequence ID" value="NZ_CP060529.1"/>
</dbReference>
<gene>
    <name evidence="2" type="ORF">H4C47_18440</name>
</gene>
<keyword evidence="1" id="KW-1133">Transmembrane helix</keyword>
<sequence length="168" mass="18665">MPAPQPVAPLTIIAIFAGIIESSALATLPFLSEESQSLYTWFLVGFPFFLTALFFLTLNFNYRSLYKPDDAAKDDPTQAPLLTETLAFSPPQQANTESRLIQPRNASEPVTIMLCGPDAQKIIEQHLLRTLAQPQVIGSAWLYCDLNKHQCFRLSVSELPHNATALMN</sequence>
<accession>A0A7W2QKA9</accession>
<evidence type="ECO:0000256" key="1">
    <source>
        <dbReference type="SAM" id="Phobius"/>
    </source>
</evidence>
<name>A0A7W2QKA9_PSEPU</name>
<evidence type="ECO:0000313" key="2">
    <source>
        <dbReference type="EMBL" id="MBA6117702.1"/>
    </source>
</evidence>
<feature type="transmembrane region" description="Helical" evidence="1">
    <location>
        <begin position="7"/>
        <end position="32"/>
    </location>
</feature>
<reference evidence="2 3" key="1">
    <citation type="submission" date="2020-07" db="EMBL/GenBank/DDBJ databases">
        <title>Diversity of carbapenemase encoding genes among Pseudomonas putida group clinical isolates in a tertiary Brazilian hospital.</title>
        <authorList>
            <person name="Alberto-Lei F."/>
            <person name="Nodari C.S."/>
            <person name="Streling A.P."/>
            <person name="Paulino J.T."/>
            <person name="Bessa-Neto F.O."/>
            <person name="Cayo R."/>
            <person name="Gales A.C."/>
        </authorList>
    </citation>
    <scope>NUCLEOTIDE SEQUENCE [LARGE SCALE GENOMIC DNA]</scope>
    <source>
        <strain evidence="2 3">12464</strain>
    </source>
</reference>
<dbReference type="EMBL" id="JACGDG010000016">
    <property type="protein sequence ID" value="MBA6117702.1"/>
    <property type="molecule type" value="Genomic_DNA"/>
</dbReference>
<dbReference type="AlphaFoldDB" id="A0A7W2QKA9"/>
<evidence type="ECO:0000313" key="3">
    <source>
        <dbReference type="Proteomes" id="UP000553948"/>
    </source>
</evidence>
<comment type="caution">
    <text evidence="2">The sequence shown here is derived from an EMBL/GenBank/DDBJ whole genome shotgun (WGS) entry which is preliminary data.</text>
</comment>
<dbReference type="Proteomes" id="UP000553948">
    <property type="component" value="Unassembled WGS sequence"/>
</dbReference>
<keyword evidence="1" id="KW-0472">Membrane</keyword>
<keyword evidence="1" id="KW-0812">Transmembrane</keyword>